<comment type="caution">
    <text evidence="14">The sequence shown here is derived from an EMBL/GenBank/DDBJ whole genome shotgun (WGS) entry which is preliminary data.</text>
</comment>
<keyword evidence="11" id="KW-0812">Transmembrane</keyword>
<dbReference type="AlphaFoldDB" id="K6WSB9"/>
<comment type="similarity">
    <text evidence="1 9">Belongs to the peptidase S11 family.</text>
</comment>
<evidence type="ECO:0000256" key="4">
    <source>
        <dbReference type="ARBA" id="ARBA00022960"/>
    </source>
</evidence>
<evidence type="ECO:0000256" key="5">
    <source>
        <dbReference type="ARBA" id="ARBA00022984"/>
    </source>
</evidence>
<evidence type="ECO:0000256" key="11">
    <source>
        <dbReference type="SAM" id="Phobius"/>
    </source>
</evidence>
<dbReference type="InterPro" id="IPR012338">
    <property type="entry name" value="Beta-lactam/transpept-like"/>
</dbReference>
<dbReference type="SUPFAM" id="SSF56601">
    <property type="entry name" value="beta-lactamase/transpeptidase-like"/>
    <property type="match status" value="1"/>
</dbReference>
<keyword evidence="11" id="KW-1133">Transmembrane helix</keyword>
<feature type="region of interest" description="Disordered" evidence="10">
    <location>
        <begin position="43"/>
        <end position="74"/>
    </location>
</feature>
<dbReference type="RefSeq" id="WP_006593278.1">
    <property type="nucleotide sequence ID" value="NZ_BAHD01000047.1"/>
</dbReference>
<feature type="chain" id="PRO_5003896139" evidence="12">
    <location>
        <begin position="18"/>
        <end position="418"/>
    </location>
</feature>
<evidence type="ECO:0000256" key="2">
    <source>
        <dbReference type="ARBA" id="ARBA00022729"/>
    </source>
</evidence>
<evidence type="ECO:0000313" key="15">
    <source>
        <dbReference type="Proteomes" id="UP000008366"/>
    </source>
</evidence>
<dbReference type="GO" id="GO:0009252">
    <property type="term" value="P:peptidoglycan biosynthetic process"/>
    <property type="evidence" value="ECO:0007669"/>
    <property type="project" value="UniProtKB-KW"/>
</dbReference>
<sequence>MATATVLCAGLAAPALAAPGLAHPDPPTFVSAAAAGNPTADLATEGLLAGPNPAPSPGITEPVGPGRRGGPQLDQTGVIIYDRPAGVPRPPDFAAGAYLLANLDTGDVLLAHNAHVQSLPASTIKTLTALALQPVLDPNQVVKATAEDAAVDGTKVGMDPGASYTVDQLLHALMMSSANDAAVALARAAGGLDVATGRMNEVLQQIGAVDSHAANTSGLDAVGQVTTAYDLALIGRAAVNNEAVQRYATQRTFDFPAGLTKKGHPERGQYQISNHNKLLWNYEGTIGVKNGYTIKARQTYIGAVRRGDQAYLVTYLAGNGGGWRATADLLDWAFEYGPKLKPIGTLNQPEAPAATADAEHAAAAVAIDPQALGGDDSGGLTKPLVIIGVVLTALGATVVALRIRAVRRIRARRARMAG</sequence>
<dbReference type="GO" id="GO:0008360">
    <property type="term" value="P:regulation of cell shape"/>
    <property type="evidence" value="ECO:0007669"/>
    <property type="project" value="UniProtKB-KW"/>
</dbReference>
<keyword evidence="2 12" id="KW-0732">Signal</keyword>
<reference evidence="14 15" key="1">
    <citation type="submission" date="2012-08" db="EMBL/GenBank/DDBJ databases">
        <title>Whole genome shotgun sequence of Kineosphaera limosa NBRC 100340.</title>
        <authorList>
            <person name="Yoshida I."/>
            <person name="Isaki S."/>
            <person name="Hosoyama A."/>
            <person name="Tsuchikane K."/>
            <person name="Katsumata H."/>
            <person name="Ando Y."/>
            <person name="Ohji S."/>
            <person name="Hamada M."/>
            <person name="Tamura T."/>
            <person name="Yamazoe A."/>
            <person name="Yamazaki S."/>
            <person name="Fujita N."/>
        </authorList>
    </citation>
    <scope>NUCLEOTIDE SEQUENCE [LARGE SCALE GENOMIC DNA]</scope>
    <source>
        <strain evidence="14 15">NBRC 100340</strain>
    </source>
</reference>
<feature type="transmembrane region" description="Helical" evidence="11">
    <location>
        <begin position="384"/>
        <end position="403"/>
    </location>
</feature>
<organism evidence="14 15">
    <name type="scientific">Kineosphaera limosa NBRC 100340</name>
    <dbReference type="NCBI Taxonomy" id="1184609"/>
    <lineage>
        <taxon>Bacteria</taxon>
        <taxon>Bacillati</taxon>
        <taxon>Actinomycetota</taxon>
        <taxon>Actinomycetes</taxon>
        <taxon>Micrococcales</taxon>
        <taxon>Dermatophilaceae</taxon>
        <taxon>Kineosphaera</taxon>
    </lineage>
</organism>
<dbReference type="Gene3D" id="3.40.710.10">
    <property type="entry name" value="DD-peptidase/beta-lactamase superfamily"/>
    <property type="match status" value="1"/>
</dbReference>
<dbReference type="PRINTS" id="PR00725">
    <property type="entry name" value="DADACBPTASE1"/>
</dbReference>
<dbReference type="GO" id="GO:0009002">
    <property type="term" value="F:serine-type D-Ala-D-Ala carboxypeptidase activity"/>
    <property type="evidence" value="ECO:0007669"/>
    <property type="project" value="InterPro"/>
</dbReference>
<dbReference type="GO" id="GO:0006508">
    <property type="term" value="P:proteolysis"/>
    <property type="evidence" value="ECO:0007669"/>
    <property type="project" value="InterPro"/>
</dbReference>
<proteinExistence type="inferred from homology"/>
<evidence type="ECO:0000256" key="8">
    <source>
        <dbReference type="PIRSR" id="PIRSR618044-2"/>
    </source>
</evidence>
<keyword evidence="14" id="KW-0121">Carboxypeptidase</keyword>
<evidence type="ECO:0000256" key="3">
    <source>
        <dbReference type="ARBA" id="ARBA00022801"/>
    </source>
</evidence>
<keyword evidence="5" id="KW-0573">Peptidoglycan synthesis</keyword>
<dbReference type="PANTHER" id="PTHR21581">
    <property type="entry name" value="D-ALANYL-D-ALANINE CARBOXYPEPTIDASE"/>
    <property type="match status" value="1"/>
</dbReference>
<evidence type="ECO:0000256" key="9">
    <source>
        <dbReference type="RuleBase" id="RU004016"/>
    </source>
</evidence>
<protein>
    <submittedName>
        <fullName evidence="14">D-alanyl-D-alanine carboxypeptidase</fullName>
    </submittedName>
</protein>
<feature type="active site" description="Acyl-ester intermediate" evidence="7">
    <location>
        <position position="122"/>
    </location>
</feature>
<feature type="binding site" evidence="8">
    <location>
        <position position="289"/>
    </location>
    <ligand>
        <name>substrate</name>
    </ligand>
</feature>
<dbReference type="eggNOG" id="COG1686">
    <property type="taxonomic scope" value="Bacteria"/>
</dbReference>
<feature type="domain" description="Peptidase S11 D-alanyl-D-alanine carboxypeptidase A N-terminal" evidence="13">
    <location>
        <begin position="89"/>
        <end position="307"/>
    </location>
</feature>
<dbReference type="EMBL" id="BAHD01000047">
    <property type="protein sequence ID" value="GAB96746.1"/>
    <property type="molecule type" value="Genomic_DNA"/>
</dbReference>
<feature type="active site" evidence="7">
    <location>
        <position position="177"/>
    </location>
</feature>
<feature type="active site" evidence="7">
    <location>
        <position position="125"/>
    </location>
</feature>
<evidence type="ECO:0000259" key="13">
    <source>
        <dbReference type="Pfam" id="PF00768"/>
    </source>
</evidence>
<dbReference type="InterPro" id="IPR018044">
    <property type="entry name" value="Peptidase_S11"/>
</dbReference>
<keyword evidence="14" id="KW-0645">Protease</keyword>
<gene>
    <name evidence="14" type="primary">dac</name>
    <name evidence="14" type="ORF">KILIM_047_00080</name>
</gene>
<dbReference type="Proteomes" id="UP000008366">
    <property type="component" value="Unassembled WGS sequence"/>
</dbReference>
<evidence type="ECO:0000256" key="6">
    <source>
        <dbReference type="ARBA" id="ARBA00023316"/>
    </source>
</evidence>
<evidence type="ECO:0000256" key="1">
    <source>
        <dbReference type="ARBA" id="ARBA00007164"/>
    </source>
</evidence>
<dbReference type="InterPro" id="IPR001967">
    <property type="entry name" value="Peptidase_S11_N"/>
</dbReference>
<keyword evidence="3" id="KW-0378">Hydrolase</keyword>
<feature type="signal peptide" evidence="12">
    <location>
        <begin position="1"/>
        <end position="17"/>
    </location>
</feature>
<evidence type="ECO:0000256" key="7">
    <source>
        <dbReference type="PIRSR" id="PIRSR618044-1"/>
    </source>
</evidence>
<dbReference type="OrthoDB" id="3663940at2"/>
<dbReference type="PANTHER" id="PTHR21581:SF33">
    <property type="entry name" value="D-ALANYL-D-ALANINE CARBOXYPEPTIDASE DACB"/>
    <property type="match status" value="1"/>
</dbReference>
<keyword evidence="11" id="KW-0472">Membrane</keyword>
<keyword evidence="6" id="KW-0961">Cell wall biogenesis/degradation</keyword>
<keyword evidence="4" id="KW-0133">Cell shape</keyword>
<dbReference type="GO" id="GO:0071555">
    <property type="term" value="P:cell wall organization"/>
    <property type="evidence" value="ECO:0007669"/>
    <property type="project" value="UniProtKB-KW"/>
</dbReference>
<evidence type="ECO:0000313" key="14">
    <source>
        <dbReference type="EMBL" id="GAB96746.1"/>
    </source>
</evidence>
<dbReference type="STRING" id="1184609.KILIM_047_00080"/>
<accession>K6WSB9</accession>
<evidence type="ECO:0000256" key="10">
    <source>
        <dbReference type="SAM" id="MobiDB-lite"/>
    </source>
</evidence>
<keyword evidence="15" id="KW-1185">Reference proteome</keyword>
<dbReference type="Pfam" id="PF00768">
    <property type="entry name" value="Peptidase_S11"/>
    <property type="match status" value="1"/>
</dbReference>
<evidence type="ECO:0000256" key="12">
    <source>
        <dbReference type="SAM" id="SignalP"/>
    </source>
</evidence>
<name>K6WSB9_9MICO</name>